<dbReference type="Proteomes" id="UP001499978">
    <property type="component" value="Unassembled WGS sequence"/>
</dbReference>
<dbReference type="PRINTS" id="PR00420">
    <property type="entry name" value="RNGMNOXGNASE"/>
</dbReference>
<dbReference type="Gene3D" id="3.50.50.60">
    <property type="entry name" value="FAD/NAD(P)-binding domain"/>
    <property type="match status" value="1"/>
</dbReference>
<keyword evidence="1" id="KW-0560">Oxidoreductase</keyword>
<feature type="domain" description="FAD-binding" evidence="3">
    <location>
        <begin position="5"/>
        <end position="331"/>
    </location>
</feature>
<dbReference type="RefSeq" id="WP_344172407.1">
    <property type="nucleotide sequence ID" value="NZ_BAAARY010000010.1"/>
</dbReference>
<dbReference type="PANTHER" id="PTHR13789:SF309">
    <property type="entry name" value="PUTATIVE (AFU_ORTHOLOGUE AFUA_6G14510)-RELATED"/>
    <property type="match status" value="1"/>
</dbReference>
<protein>
    <submittedName>
        <fullName evidence="4">FAD-dependent monooxygenase</fullName>
    </submittedName>
</protein>
<keyword evidence="2 4" id="KW-0503">Monooxygenase</keyword>
<evidence type="ECO:0000256" key="1">
    <source>
        <dbReference type="ARBA" id="ARBA00023002"/>
    </source>
</evidence>
<reference evidence="5" key="1">
    <citation type="journal article" date="2019" name="Int. J. Syst. Evol. Microbiol.">
        <title>The Global Catalogue of Microorganisms (GCM) 10K type strain sequencing project: providing services to taxonomists for standard genome sequencing and annotation.</title>
        <authorList>
            <consortium name="The Broad Institute Genomics Platform"/>
            <consortium name="The Broad Institute Genome Sequencing Center for Infectious Disease"/>
            <person name="Wu L."/>
            <person name="Ma J."/>
        </authorList>
    </citation>
    <scope>NUCLEOTIDE SEQUENCE [LARGE SCALE GENOMIC DNA]</scope>
    <source>
        <strain evidence="5">JCM 3367</strain>
    </source>
</reference>
<accession>A0ABP6AVS1</accession>
<evidence type="ECO:0000256" key="2">
    <source>
        <dbReference type="ARBA" id="ARBA00023033"/>
    </source>
</evidence>
<evidence type="ECO:0000313" key="5">
    <source>
        <dbReference type="Proteomes" id="UP001499978"/>
    </source>
</evidence>
<dbReference type="InterPro" id="IPR050493">
    <property type="entry name" value="FAD-dep_Monooxygenase_BioMet"/>
</dbReference>
<proteinExistence type="predicted"/>
<dbReference type="EMBL" id="BAAARY010000010">
    <property type="protein sequence ID" value="GAA2524972.1"/>
    <property type="molecule type" value="Genomic_DNA"/>
</dbReference>
<dbReference type="SUPFAM" id="SSF51905">
    <property type="entry name" value="FAD/NAD(P)-binding domain"/>
    <property type="match status" value="1"/>
</dbReference>
<name>A0ABP6AVS1_9ACTN</name>
<dbReference type="InterPro" id="IPR036188">
    <property type="entry name" value="FAD/NAD-bd_sf"/>
</dbReference>
<gene>
    <name evidence="4" type="ORF">GCM10010201_24550</name>
</gene>
<dbReference type="Pfam" id="PF01494">
    <property type="entry name" value="FAD_binding_3"/>
    <property type="match status" value="1"/>
</dbReference>
<dbReference type="GO" id="GO:0004497">
    <property type="term" value="F:monooxygenase activity"/>
    <property type="evidence" value="ECO:0007669"/>
    <property type="project" value="UniProtKB-KW"/>
</dbReference>
<keyword evidence="5" id="KW-1185">Reference proteome</keyword>
<dbReference type="PANTHER" id="PTHR13789">
    <property type="entry name" value="MONOOXYGENASE"/>
    <property type="match status" value="1"/>
</dbReference>
<sequence length="377" mass="40724">MGRHAIVVGGGIGGLSAAVGLRRAGWDVTVVERAAQFREIGAGFGLWPNAQRALAAIGLADKVRTITVPQRSGGIRTSDGRWLSRWRSDDLEEALGGPLLGIHRAQLHRILLDALPAESLRSGVTVSGVADRAVLDQHGGPIDLPPADLIVAADGIDSPIRRQLWPEHPGPVYSGVTAWRGVCASPPDLAPAGSWGRGEECGTIPMVDGRSYWYAATSAPQGARNDDEREFLLRHFGHWHQPLPQMMAATEEIIRHDIRHLGTPLPSYVRGRVALLGDAAHAMMPNLGQGACQAIEDAAVLAHAARHDDVPRALAEYDRLRRPRSQRIARSSYRIFRATTASRSRVAVALRDTAMRLTPRRSSLRGIAAVTDWSPPG</sequence>
<dbReference type="InterPro" id="IPR002938">
    <property type="entry name" value="FAD-bd"/>
</dbReference>
<evidence type="ECO:0000313" key="4">
    <source>
        <dbReference type="EMBL" id="GAA2524972.1"/>
    </source>
</evidence>
<organism evidence="4 5">
    <name type="scientific">Pilimelia columellifera subsp. columellifera</name>
    <dbReference type="NCBI Taxonomy" id="706583"/>
    <lineage>
        <taxon>Bacteria</taxon>
        <taxon>Bacillati</taxon>
        <taxon>Actinomycetota</taxon>
        <taxon>Actinomycetes</taxon>
        <taxon>Micromonosporales</taxon>
        <taxon>Micromonosporaceae</taxon>
        <taxon>Pilimelia</taxon>
    </lineage>
</organism>
<evidence type="ECO:0000259" key="3">
    <source>
        <dbReference type="Pfam" id="PF01494"/>
    </source>
</evidence>
<comment type="caution">
    <text evidence="4">The sequence shown here is derived from an EMBL/GenBank/DDBJ whole genome shotgun (WGS) entry which is preliminary data.</text>
</comment>